<dbReference type="PANTHER" id="PTHR39556:SF1">
    <property type="entry name" value="PROTEIN, PUTATIVE-RELATED"/>
    <property type="match status" value="1"/>
</dbReference>
<dbReference type="AlphaFoldDB" id="A0A833HPP2"/>
<feature type="transmembrane region" description="Helical" evidence="1">
    <location>
        <begin position="58"/>
        <end position="80"/>
    </location>
</feature>
<dbReference type="Proteomes" id="UP000465601">
    <property type="component" value="Unassembled WGS sequence"/>
</dbReference>
<keyword evidence="3" id="KW-1185">Reference proteome</keyword>
<organism evidence="2 3">
    <name type="scientific">Alkaliphilus serpentinus</name>
    <dbReference type="NCBI Taxonomy" id="1482731"/>
    <lineage>
        <taxon>Bacteria</taxon>
        <taxon>Bacillati</taxon>
        <taxon>Bacillota</taxon>
        <taxon>Clostridia</taxon>
        <taxon>Peptostreptococcales</taxon>
        <taxon>Natronincolaceae</taxon>
        <taxon>Alkaliphilus</taxon>
    </lineage>
</organism>
<evidence type="ECO:0000313" key="2">
    <source>
        <dbReference type="EMBL" id="KAB3531082.1"/>
    </source>
</evidence>
<comment type="caution">
    <text evidence="2">The sequence shown here is derived from an EMBL/GenBank/DDBJ whole genome shotgun (WGS) entry which is preliminary data.</text>
</comment>
<gene>
    <name evidence="2" type="ORF">F8153_05450</name>
</gene>
<feature type="transmembrane region" description="Helical" evidence="1">
    <location>
        <begin position="214"/>
        <end position="231"/>
    </location>
</feature>
<feature type="transmembrane region" description="Helical" evidence="1">
    <location>
        <begin position="352"/>
        <end position="373"/>
    </location>
</feature>
<feature type="transmembrane region" description="Helical" evidence="1">
    <location>
        <begin position="176"/>
        <end position="193"/>
    </location>
</feature>
<sequence length="415" mass="46975">MLILSLVVSIFVTLFLVNKKLNIGYSLTIGSFLLAMLNGRSFLRFLEIFKETLLEPTTISLGSTIALITILAYLMDKYLILDRMIVALEKILRSAKATILVAPALMGTLLVSGGALMSCPIVGSLGDRLSIPNDRKATINLIFRHALYFVFPLSPAILLAAEIGDFRVIDFIKLQFPIAIVLYVFGYIFYLRNYQESKAEKINIKQYFQAFSDFLLYASPILISLLGVVAFKVSFHISLLVGIAISVGINQYDKRRDVKYDLQEHPLKTMYKGVKVPMVIAIVGIMLYKNTVNEIDEIIIFLNNLLEQGMPIELLIFLSTAVLCFPLASTNPGIAILFPMLLPLAPNYETKLLYAMFIYTSSFLFYYISPLHLCQVLTLEYFQVRVKDLYKNYLIILPLTYGVMVVIYFINMIFN</sequence>
<evidence type="ECO:0000256" key="1">
    <source>
        <dbReference type="SAM" id="Phobius"/>
    </source>
</evidence>
<keyword evidence="1" id="KW-1133">Transmembrane helix</keyword>
<dbReference type="PANTHER" id="PTHR39556">
    <property type="entry name" value="PROTEIN, PUTATIVE-RELATED"/>
    <property type="match status" value="1"/>
</dbReference>
<feature type="transmembrane region" description="Helical" evidence="1">
    <location>
        <begin position="393"/>
        <end position="414"/>
    </location>
</feature>
<dbReference type="Pfam" id="PF04165">
    <property type="entry name" value="DUF401"/>
    <property type="match status" value="1"/>
</dbReference>
<feature type="transmembrane region" description="Helical" evidence="1">
    <location>
        <begin position="146"/>
        <end position="164"/>
    </location>
</feature>
<dbReference type="RefSeq" id="WP_151865361.1">
    <property type="nucleotide sequence ID" value="NZ_WBZB01000014.1"/>
</dbReference>
<feature type="transmembrane region" description="Helical" evidence="1">
    <location>
        <begin position="237"/>
        <end position="253"/>
    </location>
</feature>
<feature type="transmembrane region" description="Helical" evidence="1">
    <location>
        <begin position="29"/>
        <end position="46"/>
    </location>
</feature>
<name>A0A833HPP2_9FIRM</name>
<proteinExistence type="predicted"/>
<accession>A0A833HPP2</accession>
<dbReference type="OrthoDB" id="367235at2"/>
<dbReference type="EMBL" id="WBZB01000014">
    <property type="protein sequence ID" value="KAB3531082.1"/>
    <property type="molecule type" value="Genomic_DNA"/>
</dbReference>
<dbReference type="InterPro" id="IPR007294">
    <property type="entry name" value="DUF401"/>
</dbReference>
<feature type="transmembrane region" description="Helical" evidence="1">
    <location>
        <begin position="312"/>
        <end position="340"/>
    </location>
</feature>
<evidence type="ECO:0000313" key="3">
    <source>
        <dbReference type="Proteomes" id="UP000465601"/>
    </source>
</evidence>
<keyword evidence="1" id="KW-0472">Membrane</keyword>
<keyword evidence="1" id="KW-0812">Transmembrane</keyword>
<protein>
    <submittedName>
        <fullName evidence="2">DUF401 family protein</fullName>
    </submittedName>
</protein>
<reference evidence="2 3" key="1">
    <citation type="submission" date="2019-10" db="EMBL/GenBank/DDBJ databases">
        <title>Alkaliphilus serpentinus sp. nov. and Alkaliphilus pronyensis sp. nov., two novel anaerobic alkaliphilic species isolated from the serpentinized-hosted hydrothermal field of the Prony Bay (New Caledonia).</title>
        <authorList>
            <person name="Postec A."/>
        </authorList>
    </citation>
    <scope>NUCLEOTIDE SEQUENCE [LARGE SCALE GENOMIC DNA]</scope>
    <source>
        <strain evidence="2 3">LacT</strain>
    </source>
</reference>